<keyword evidence="5" id="KW-0862">Zinc</keyword>
<keyword evidence="2" id="KW-0479">Metal-binding</keyword>
<dbReference type="GO" id="GO:0003700">
    <property type="term" value="F:DNA-binding transcription factor activity"/>
    <property type="evidence" value="ECO:0007669"/>
    <property type="project" value="TreeGrafter"/>
</dbReference>
<feature type="non-terminal residue" evidence="11">
    <location>
        <position position="1"/>
    </location>
</feature>
<keyword evidence="7" id="KW-0539">Nucleus</keyword>
<feature type="domain" description="C2H2-type" evidence="10">
    <location>
        <begin position="382"/>
        <end position="409"/>
    </location>
</feature>
<keyword evidence="6" id="KW-0238">DNA-binding</keyword>
<evidence type="ECO:0000256" key="3">
    <source>
        <dbReference type="ARBA" id="ARBA00022737"/>
    </source>
</evidence>
<feature type="domain" description="C2H2-type" evidence="10">
    <location>
        <begin position="354"/>
        <end position="381"/>
    </location>
</feature>
<dbReference type="Proteomes" id="UP000094527">
    <property type="component" value="Unassembled WGS sequence"/>
</dbReference>
<reference evidence="11 12" key="1">
    <citation type="journal article" date="2016" name="Genome Biol. Evol.">
        <title>Gene Family Evolution Reflects Adaptation to Soil Environmental Stressors in the Genome of the Collembolan Orchesella cincta.</title>
        <authorList>
            <person name="Faddeeva-Vakhrusheva A."/>
            <person name="Derks M.F."/>
            <person name="Anvar S.Y."/>
            <person name="Agamennone V."/>
            <person name="Suring W."/>
            <person name="Smit S."/>
            <person name="van Straalen N.M."/>
            <person name="Roelofs D."/>
        </authorList>
    </citation>
    <scope>NUCLEOTIDE SEQUENCE [LARGE SCALE GENOMIC DNA]</scope>
    <source>
        <tissue evidence="11">Mixed pool</tissue>
    </source>
</reference>
<keyword evidence="12" id="KW-1185">Reference proteome</keyword>
<evidence type="ECO:0000256" key="4">
    <source>
        <dbReference type="ARBA" id="ARBA00022771"/>
    </source>
</evidence>
<evidence type="ECO:0000313" key="12">
    <source>
        <dbReference type="Proteomes" id="UP000094527"/>
    </source>
</evidence>
<dbReference type="InterPro" id="IPR013087">
    <property type="entry name" value="Znf_C2H2_type"/>
</dbReference>
<dbReference type="PROSITE" id="PS50157">
    <property type="entry name" value="ZINC_FINGER_C2H2_2"/>
    <property type="match status" value="10"/>
</dbReference>
<dbReference type="STRING" id="48709.A0A1D2MFH6"/>
<feature type="domain" description="C2H2-type" evidence="10">
    <location>
        <begin position="458"/>
        <end position="483"/>
    </location>
</feature>
<dbReference type="Pfam" id="PF00096">
    <property type="entry name" value="zf-C2H2"/>
    <property type="match status" value="5"/>
</dbReference>
<feature type="domain" description="C2H2-type" evidence="10">
    <location>
        <begin position="283"/>
        <end position="310"/>
    </location>
</feature>
<feature type="domain" description="C2H2-type" evidence="10">
    <location>
        <begin position="169"/>
        <end position="196"/>
    </location>
</feature>
<dbReference type="FunFam" id="3.30.160.60:FF:000446">
    <property type="entry name" value="Zinc finger protein"/>
    <property type="match status" value="2"/>
</dbReference>
<feature type="domain" description="C2H2-type" evidence="10">
    <location>
        <begin position="197"/>
        <end position="224"/>
    </location>
</feature>
<dbReference type="GO" id="GO:0005634">
    <property type="term" value="C:nucleus"/>
    <property type="evidence" value="ECO:0007669"/>
    <property type="project" value="UniProtKB-SubCell"/>
</dbReference>
<evidence type="ECO:0000256" key="8">
    <source>
        <dbReference type="PROSITE-ProRule" id="PRU00042"/>
    </source>
</evidence>
<name>A0A1D2MFH6_ORCCI</name>
<proteinExistence type="predicted"/>
<evidence type="ECO:0000256" key="9">
    <source>
        <dbReference type="SAM" id="MobiDB-lite"/>
    </source>
</evidence>
<protein>
    <submittedName>
        <fullName evidence="11">Zinc finger protein-likeB</fullName>
    </submittedName>
</protein>
<evidence type="ECO:0000256" key="6">
    <source>
        <dbReference type="ARBA" id="ARBA00023125"/>
    </source>
</evidence>
<dbReference type="AlphaFoldDB" id="A0A1D2MFH6"/>
<dbReference type="InterPro" id="IPR036236">
    <property type="entry name" value="Znf_C2H2_sf"/>
</dbReference>
<organism evidence="11 12">
    <name type="scientific">Orchesella cincta</name>
    <name type="common">Springtail</name>
    <name type="synonym">Podura cincta</name>
    <dbReference type="NCBI Taxonomy" id="48709"/>
    <lineage>
        <taxon>Eukaryota</taxon>
        <taxon>Metazoa</taxon>
        <taxon>Ecdysozoa</taxon>
        <taxon>Arthropoda</taxon>
        <taxon>Hexapoda</taxon>
        <taxon>Collembola</taxon>
        <taxon>Entomobryomorpha</taxon>
        <taxon>Entomobryoidea</taxon>
        <taxon>Orchesellidae</taxon>
        <taxon>Orchesellinae</taxon>
        <taxon>Orchesella</taxon>
    </lineage>
</organism>
<dbReference type="GO" id="GO:0008270">
    <property type="term" value="F:zinc ion binding"/>
    <property type="evidence" value="ECO:0007669"/>
    <property type="project" value="UniProtKB-KW"/>
</dbReference>
<dbReference type="OrthoDB" id="3437960at2759"/>
<feature type="domain" description="C2H2-type" evidence="10">
    <location>
        <begin position="80"/>
        <end position="110"/>
    </location>
</feature>
<dbReference type="SMART" id="SM00355">
    <property type="entry name" value="ZnF_C2H2"/>
    <property type="match status" value="13"/>
</dbReference>
<dbReference type="SUPFAM" id="SSF57667">
    <property type="entry name" value="beta-beta-alpha zinc fingers"/>
    <property type="match status" value="7"/>
</dbReference>
<sequence>DLRMYTMDSNTILRSFSKDRLASLNSGHQRQPTSNQNVCDNQNSETEHNKLHKCTICSNSYLFPGHLENHMKKHTESHPFRCICCGQSFEKRIQLIKHEQVKHSQNGQYPCTSCGKLLHSKGALKIHQQRLHTVVKAFACSLCPSSFSQIGFLSNHIRTSLDPSYSLVVKCSFCELVCRDNYQLQEHMRKHTNEKPFPCSICKRAFATTCYLRKHLEIHQERREKTFCCLMRFARREYLPQHLNLHNSGKGSCCPKCSKLYTSFWFLQLHYLEVHVGSNDNLCICLFCGKKVHGQKTLEHHTAGHTGEQWYFCSKCPSIYRFPEALQKHEFRSHGISLGKKYETAQKFPKEKTFECVFCHKLFTTRGMLKTHILSHIRERPFQCKVCSRSFISKTVLKVHKVVHMDEKKYPCSECSSRFVSKGRLTRHVQVVHERSKDNKKAYARDQHVASHSKKALLSCSVCAKKFRSKIGLKQHLNRHEIA</sequence>
<dbReference type="PANTHER" id="PTHR24390">
    <property type="entry name" value="ZINC FINGER PROTEIN"/>
    <property type="match status" value="1"/>
</dbReference>
<dbReference type="PROSITE" id="PS00028">
    <property type="entry name" value="ZINC_FINGER_C2H2_1"/>
    <property type="match status" value="12"/>
</dbReference>
<feature type="domain" description="C2H2-type" evidence="10">
    <location>
        <begin position="52"/>
        <end position="79"/>
    </location>
</feature>
<dbReference type="GO" id="GO:0000978">
    <property type="term" value="F:RNA polymerase II cis-regulatory region sequence-specific DNA binding"/>
    <property type="evidence" value="ECO:0007669"/>
    <property type="project" value="TreeGrafter"/>
</dbReference>
<feature type="domain" description="C2H2-type" evidence="10">
    <location>
        <begin position="410"/>
        <end position="438"/>
    </location>
</feature>
<evidence type="ECO:0000256" key="1">
    <source>
        <dbReference type="ARBA" id="ARBA00004123"/>
    </source>
</evidence>
<dbReference type="EMBL" id="LJIJ01001434">
    <property type="protein sequence ID" value="ODM91745.1"/>
    <property type="molecule type" value="Genomic_DNA"/>
</dbReference>
<feature type="domain" description="C2H2-type" evidence="10">
    <location>
        <begin position="109"/>
        <end position="137"/>
    </location>
</feature>
<feature type="region of interest" description="Disordered" evidence="9">
    <location>
        <begin position="23"/>
        <end position="43"/>
    </location>
</feature>
<evidence type="ECO:0000256" key="2">
    <source>
        <dbReference type="ARBA" id="ARBA00022723"/>
    </source>
</evidence>
<accession>A0A1D2MFH6</accession>
<keyword evidence="3" id="KW-0677">Repeat</keyword>
<gene>
    <name evidence="11" type="ORF">Ocin01_14940</name>
</gene>
<evidence type="ECO:0000256" key="7">
    <source>
        <dbReference type="ARBA" id="ARBA00023242"/>
    </source>
</evidence>
<dbReference type="GO" id="GO:0006357">
    <property type="term" value="P:regulation of transcription by RNA polymerase II"/>
    <property type="evidence" value="ECO:0007669"/>
    <property type="project" value="TreeGrafter"/>
</dbReference>
<comment type="subcellular location">
    <subcellularLocation>
        <location evidence="1">Nucleus</location>
    </subcellularLocation>
</comment>
<dbReference type="PANTHER" id="PTHR24390:SF159">
    <property type="entry name" value="GROWTH FACTOR INDEPENDENT 1 TRANSCRIPTIONAL REPRESSOR"/>
    <property type="match status" value="1"/>
</dbReference>
<dbReference type="Gene3D" id="3.30.160.60">
    <property type="entry name" value="Classic Zinc Finger"/>
    <property type="match status" value="9"/>
</dbReference>
<keyword evidence="4 8" id="KW-0863">Zinc-finger</keyword>
<comment type="caution">
    <text evidence="11">The sequence shown here is derived from an EMBL/GenBank/DDBJ whole genome shotgun (WGS) entry which is preliminary data.</text>
</comment>
<evidence type="ECO:0000256" key="5">
    <source>
        <dbReference type="ARBA" id="ARBA00022833"/>
    </source>
</evidence>
<evidence type="ECO:0000259" key="10">
    <source>
        <dbReference type="PROSITE" id="PS50157"/>
    </source>
</evidence>
<evidence type="ECO:0000313" key="11">
    <source>
        <dbReference type="EMBL" id="ODM91745.1"/>
    </source>
</evidence>